<dbReference type="PANTHER" id="PTHR13833:SF71">
    <property type="entry name" value="NHL DOMAIN-CONTAINING PROTEIN"/>
    <property type="match status" value="1"/>
</dbReference>
<name>A0A7X0CEV7_9BURK</name>
<dbReference type="PROSITE" id="PS51257">
    <property type="entry name" value="PROKAR_LIPOPROTEIN"/>
    <property type="match status" value="1"/>
</dbReference>
<gene>
    <name evidence="3" type="ORF">HD842_002747</name>
</gene>
<keyword evidence="4" id="KW-1185">Reference proteome</keyword>
<dbReference type="Pfam" id="PF01436">
    <property type="entry name" value="NHL"/>
    <property type="match status" value="1"/>
</dbReference>
<dbReference type="InterPro" id="IPR011042">
    <property type="entry name" value="6-blade_b-propeller_TolB-like"/>
</dbReference>
<dbReference type="SUPFAM" id="SSF101898">
    <property type="entry name" value="NHL repeat"/>
    <property type="match status" value="1"/>
</dbReference>
<comment type="caution">
    <text evidence="3">The sequence shown here is derived from an EMBL/GenBank/DDBJ whole genome shotgun (WGS) entry which is preliminary data.</text>
</comment>
<reference evidence="3 4" key="1">
    <citation type="submission" date="2020-08" db="EMBL/GenBank/DDBJ databases">
        <title>The Agave Microbiome: Exploring the role of microbial communities in plant adaptations to desert environments.</title>
        <authorList>
            <person name="Partida-Martinez L.P."/>
        </authorList>
    </citation>
    <scope>NUCLEOTIDE SEQUENCE [LARGE SCALE GENOMIC DNA]</scope>
    <source>
        <strain evidence="3 4">AT3.2</strain>
    </source>
</reference>
<dbReference type="InterPro" id="IPR001258">
    <property type="entry name" value="NHL_repeat"/>
</dbReference>
<organism evidence="3 4">
    <name type="scientific">Massilia aurea</name>
    <dbReference type="NCBI Taxonomy" id="373040"/>
    <lineage>
        <taxon>Bacteria</taxon>
        <taxon>Pseudomonadati</taxon>
        <taxon>Pseudomonadota</taxon>
        <taxon>Betaproteobacteria</taxon>
        <taxon>Burkholderiales</taxon>
        <taxon>Oxalobacteraceae</taxon>
        <taxon>Telluria group</taxon>
        <taxon>Massilia</taxon>
    </lineage>
</organism>
<proteinExistence type="predicted"/>
<dbReference type="EMBL" id="JACHBX010000002">
    <property type="protein sequence ID" value="MBB6134605.1"/>
    <property type="molecule type" value="Genomic_DNA"/>
</dbReference>
<dbReference type="AlphaFoldDB" id="A0A7X0CEV7"/>
<feature type="repeat" description="NHL" evidence="2">
    <location>
        <begin position="73"/>
        <end position="103"/>
    </location>
</feature>
<dbReference type="Gene3D" id="2.40.10.500">
    <property type="match status" value="1"/>
</dbReference>
<dbReference type="PROSITE" id="PS51125">
    <property type="entry name" value="NHL"/>
    <property type="match status" value="1"/>
</dbReference>
<evidence type="ECO:0000313" key="4">
    <source>
        <dbReference type="Proteomes" id="UP000540787"/>
    </source>
</evidence>
<dbReference type="PANTHER" id="PTHR13833">
    <property type="match status" value="1"/>
</dbReference>
<protein>
    <submittedName>
        <fullName evidence="3">Secreted PhoX family phosphatase</fullName>
    </submittedName>
</protein>
<dbReference type="RefSeq" id="WP_183555226.1">
    <property type="nucleotide sequence ID" value="NZ_JACHBX010000002.1"/>
</dbReference>
<keyword evidence="1" id="KW-0677">Repeat</keyword>
<evidence type="ECO:0000313" key="3">
    <source>
        <dbReference type="EMBL" id="MBB6134605.1"/>
    </source>
</evidence>
<accession>A0A7X0CEV7</accession>
<sequence>MRRPVNDVSRSRLNLLGAVGLMALLAGCGDGIPKDKDKDDGKPPPAQTAALSVFAGDPTADGTMDGTGTAARFNNPHGLAIDSSGNVYVADRGNYVIRKITPDGVVTTLAGGAGQSRLTNGAAANARFVNPVALTVGSGGTVFVADDVNIRSITTGGQVATVTTIPVGSNIATASRPDVTPGMIAVDANNNLYITNNYGTRRFAIGAGGTGILEGQNTVGDLFGTRTLAPRGVAVDSSNVVYLFDLEREISRWNPTANFGSDNLFTIAGAPNVRGAVNGTGNAARFEQVVALTVDPQGNLYAADAVNNLVRKITPAGVVTTVAGTTRATTLRVGDLPGSLGDIRGIVTNGKGLLYVTSGNSIVKISLP</sequence>
<evidence type="ECO:0000256" key="2">
    <source>
        <dbReference type="PROSITE-ProRule" id="PRU00504"/>
    </source>
</evidence>
<evidence type="ECO:0000256" key="1">
    <source>
        <dbReference type="ARBA" id="ARBA00022737"/>
    </source>
</evidence>
<dbReference type="Gene3D" id="2.120.10.30">
    <property type="entry name" value="TolB, C-terminal domain"/>
    <property type="match status" value="2"/>
</dbReference>
<dbReference type="Proteomes" id="UP000540787">
    <property type="component" value="Unassembled WGS sequence"/>
</dbReference>